<comment type="cofactor">
    <cofactor evidence="12">
        <name>heme</name>
        <dbReference type="ChEBI" id="CHEBI:30413"/>
    </cofactor>
</comment>
<evidence type="ECO:0000256" key="5">
    <source>
        <dbReference type="ARBA" id="ARBA00022989"/>
    </source>
</evidence>
<reference evidence="14 15" key="1">
    <citation type="journal article" date="2017" name="Nature">
        <title>The Apostasia genome and the evolution of orchids.</title>
        <authorList>
            <person name="Zhang G.Q."/>
            <person name="Liu K.W."/>
            <person name="Li Z."/>
            <person name="Lohaus R."/>
            <person name="Hsiao Y.Y."/>
            <person name="Niu S.C."/>
            <person name="Wang J.Y."/>
            <person name="Lin Y.C."/>
            <person name="Xu Q."/>
            <person name="Chen L.J."/>
            <person name="Yoshida K."/>
            <person name="Fujiwara S."/>
            <person name="Wang Z.W."/>
            <person name="Zhang Y.Q."/>
            <person name="Mitsuda N."/>
            <person name="Wang M."/>
            <person name="Liu G.H."/>
            <person name="Pecoraro L."/>
            <person name="Huang H.X."/>
            <person name="Xiao X.J."/>
            <person name="Lin M."/>
            <person name="Wu X.Y."/>
            <person name="Wu W.L."/>
            <person name="Chen Y.Y."/>
            <person name="Chang S.B."/>
            <person name="Sakamoto S."/>
            <person name="Ohme-Takagi M."/>
            <person name="Yagi M."/>
            <person name="Zeng S.J."/>
            <person name="Shen C.Y."/>
            <person name="Yeh C.M."/>
            <person name="Luo Y.B."/>
            <person name="Tsai W.C."/>
            <person name="Van de Peer Y."/>
            <person name="Liu Z.J."/>
        </authorList>
    </citation>
    <scope>NUCLEOTIDE SEQUENCE [LARGE SCALE GENOMIC DNA]</scope>
    <source>
        <strain evidence="15">cv. Shenzhen</strain>
        <tissue evidence="14">Stem</tissue>
    </source>
</reference>
<evidence type="ECO:0000256" key="1">
    <source>
        <dbReference type="ARBA" id="ARBA00004167"/>
    </source>
</evidence>
<evidence type="ECO:0000256" key="3">
    <source>
        <dbReference type="ARBA" id="ARBA00022692"/>
    </source>
</evidence>
<name>A0A2I0BGB9_9ASPA</name>
<accession>A0A2I0BGB9</accession>
<keyword evidence="3 13" id="KW-0812">Transmembrane</keyword>
<evidence type="ECO:0000256" key="11">
    <source>
        <dbReference type="ARBA" id="ARBA00049170"/>
    </source>
</evidence>
<dbReference type="Gene3D" id="1.10.630.10">
    <property type="entry name" value="Cytochrome P450"/>
    <property type="match status" value="1"/>
</dbReference>
<dbReference type="GO" id="GO:0005506">
    <property type="term" value="F:iron ion binding"/>
    <property type="evidence" value="ECO:0007669"/>
    <property type="project" value="InterPro"/>
</dbReference>
<evidence type="ECO:0000256" key="7">
    <source>
        <dbReference type="ARBA" id="ARBA00023004"/>
    </source>
</evidence>
<comment type="catalytic activity">
    <reaction evidence="10">
        <text>4'-O-methylnorbelladine + reduced [NADPH--hemoprotein reductase] + O2 = (10bS,4aR)-noroxomaritidine + oxidized [NADPH--hemoprotein reductase] + 2 H2O + H(+)</text>
        <dbReference type="Rhea" id="RHEA:51264"/>
        <dbReference type="Rhea" id="RHEA-COMP:11964"/>
        <dbReference type="Rhea" id="RHEA-COMP:11965"/>
        <dbReference type="ChEBI" id="CHEBI:15377"/>
        <dbReference type="ChEBI" id="CHEBI:15378"/>
        <dbReference type="ChEBI" id="CHEBI:15379"/>
        <dbReference type="ChEBI" id="CHEBI:57618"/>
        <dbReference type="ChEBI" id="CHEBI:58210"/>
        <dbReference type="ChEBI" id="CHEBI:133993"/>
        <dbReference type="ChEBI" id="CHEBI:133996"/>
        <dbReference type="EC" id="1.14.19.50"/>
    </reaction>
</comment>
<dbReference type="EC" id="1.14.19.50" evidence="9"/>
<keyword evidence="5 13" id="KW-1133">Transmembrane helix</keyword>
<dbReference type="PRINTS" id="PR00385">
    <property type="entry name" value="P450"/>
</dbReference>
<evidence type="ECO:0000256" key="9">
    <source>
        <dbReference type="ARBA" id="ARBA00039071"/>
    </source>
</evidence>
<dbReference type="InterPro" id="IPR002401">
    <property type="entry name" value="Cyt_P450_E_grp-I"/>
</dbReference>
<dbReference type="GO" id="GO:0016020">
    <property type="term" value="C:membrane"/>
    <property type="evidence" value="ECO:0007669"/>
    <property type="project" value="UniProtKB-SubCell"/>
</dbReference>
<dbReference type="STRING" id="1088818.A0A2I0BGB9"/>
<keyword evidence="7 12" id="KW-0408">Iron</keyword>
<dbReference type="OrthoDB" id="2789670at2759"/>
<evidence type="ECO:0000256" key="2">
    <source>
        <dbReference type="ARBA" id="ARBA00010617"/>
    </source>
</evidence>
<dbReference type="GO" id="GO:0016705">
    <property type="term" value="F:oxidoreductase activity, acting on paired donors, with incorporation or reduction of molecular oxygen"/>
    <property type="evidence" value="ECO:0007669"/>
    <property type="project" value="InterPro"/>
</dbReference>
<organism evidence="14 15">
    <name type="scientific">Apostasia shenzhenica</name>
    <dbReference type="NCBI Taxonomy" id="1088818"/>
    <lineage>
        <taxon>Eukaryota</taxon>
        <taxon>Viridiplantae</taxon>
        <taxon>Streptophyta</taxon>
        <taxon>Embryophyta</taxon>
        <taxon>Tracheophyta</taxon>
        <taxon>Spermatophyta</taxon>
        <taxon>Magnoliopsida</taxon>
        <taxon>Liliopsida</taxon>
        <taxon>Asparagales</taxon>
        <taxon>Orchidaceae</taxon>
        <taxon>Apostasioideae</taxon>
        <taxon>Apostasia</taxon>
    </lineage>
</organism>
<protein>
    <recommendedName>
        <fullName evidence="9">noroxomaritidine synthase</fullName>
        <ecNumber evidence="9">1.14.19.50</ecNumber>
    </recommendedName>
</protein>
<evidence type="ECO:0000256" key="13">
    <source>
        <dbReference type="SAM" id="Phobius"/>
    </source>
</evidence>
<dbReference type="InterPro" id="IPR036396">
    <property type="entry name" value="Cyt_P450_sf"/>
</dbReference>
<dbReference type="GO" id="GO:0004497">
    <property type="term" value="F:monooxygenase activity"/>
    <property type="evidence" value="ECO:0007669"/>
    <property type="project" value="InterPro"/>
</dbReference>
<feature type="binding site" description="axial binding residue" evidence="12">
    <location>
        <position position="448"/>
    </location>
    <ligand>
        <name>heme</name>
        <dbReference type="ChEBI" id="CHEBI:30413"/>
    </ligand>
    <ligandPart>
        <name>Fe</name>
        <dbReference type="ChEBI" id="CHEBI:18248"/>
    </ligandPart>
</feature>
<dbReference type="CDD" id="cd11064">
    <property type="entry name" value="CYP86A"/>
    <property type="match status" value="1"/>
</dbReference>
<keyword evidence="12" id="KW-0349">Heme</keyword>
<evidence type="ECO:0000256" key="10">
    <source>
        <dbReference type="ARBA" id="ARBA00048529"/>
    </source>
</evidence>
<dbReference type="PRINTS" id="PR00463">
    <property type="entry name" value="EP450I"/>
</dbReference>
<dbReference type="SUPFAM" id="SSF48264">
    <property type="entry name" value="Cytochrome P450"/>
    <property type="match status" value="1"/>
</dbReference>
<dbReference type="PANTHER" id="PTHR24296">
    <property type="entry name" value="CYTOCHROME P450"/>
    <property type="match status" value="1"/>
</dbReference>
<evidence type="ECO:0000256" key="12">
    <source>
        <dbReference type="PIRSR" id="PIRSR602401-1"/>
    </source>
</evidence>
<gene>
    <name evidence="14" type="primary">CYP94A1</name>
    <name evidence="14" type="ORF">AXF42_Ash003496</name>
</gene>
<dbReference type="Proteomes" id="UP000236161">
    <property type="component" value="Unassembled WGS sequence"/>
</dbReference>
<dbReference type="GO" id="GO:0020037">
    <property type="term" value="F:heme binding"/>
    <property type="evidence" value="ECO:0007669"/>
    <property type="project" value="InterPro"/>
</dbReference>
<sequence length="506" mass="55930">MELEPIETVQKLAGAVVFSAAFTAAAMAGLLALIRWRPWCACPVCRAYVTSSWAEEFPNLGDWYAHLLRSSPRRTIRVHVLGSAVTADPANVKHILQARFDVYPKGAAFSAVLGDLLGRGIFNADGEDWRFQRKLATLELSSPSLRAFASLSLSSILRRRLLPFLRRLPADNLIDLQNVFRRFAFDAICAVSFGIDRIESLPATTALAAAFDAATSLSASRAASPVPIVWRIKRLLNVGSERRLRHSLRLVDLLADHLISDRRRLLATSSSDAIHHDLLSRFMASVDDDRYLRDIVVSLLLAGRDTVAAALTGIFLLLPRHPAVTAAIRREVDFYFPGTGEDSGEIVAGAEELREMHYVHAVVHEGMRLFPPVQFDSKFCAADDVLPDGTFVRKGTRVIYHAYAMGRMEAEWGPDAAEFRPERWLRDGVFSPESPFKYPVFQGGQRMCVGKEMALMEIKAVVVAIVGEFDVELAGGVKTPVFMPGLTATLRDGLPVRVRRRCFGAG</sequence>
<dbReference type="EMBL" id="KZ451885">
    <property type="protein sequence ID" value="PKA66839.1"/>
    <property type="molecule type" value="Genomic_DNA"/>
</dbReference>
<evidence type="ECO:0000256" key="8">
    <source>
        <dbReference type="ARBA" id="ARBA00023136"/>
    </source>
</evidence>
<keyword evidence="4 12" id="KW-0479">Metal-binding</keyword>
<comment type="subcellular location">
    <subcellularLocation>
        <location evidence="1">Membrane</location>
        <topology evidence="1">Single-pass membrane protein</topology>
    </subcellularLocation>
</comment>
<comment type="similarity">
    <text evidence="2">Belongs to the cytochrome P450 family.</text>
</comment>
<dbReference type="AlphaFoldDB" id="A0A2I0BGB9"/>
<evidence type="ECO:0000256" key="6">
    <source>
        <dbReference type="ARBA" id="ARBA00023002"/>
    </source>
</evidence>
<keyword evidence="8 13" id="KW-0472">Membrane</keyword>
<evidence type="ECO:0000256" key="4">
    <source>
        <dbReference type="ARBA" id="ARBA00022723"/>
    </source>
</evidence>
<proteinExistence type="inferred from homology"/>
<keyword evidence="6 14" id="KW-0560">Oxidoreductase</keyword>
<feature type="transmembrane region" description="Helical" evidence="13">
    <location>
        <begin position="12"/>
        <end position="36"/>
    </location>
</feature>
<evidence type="ECO:0000313" key="14">
    <source>
        <dbReference type="EMBL" id="PKA66839.1"/>
    </source>
</evidence>
<comment type="catalytic activity">
    <reaction evidence="11">
        <text>4'-O-methylnorbelladine + reduced [NADPH--hemoprotein reductase] + O2 = (10bR,4aS)-noroxomaritidine + oxidized [NADPH--hemoprotein reductase] + 2 H2O + H(+)</text>
        <dbReference type="Rhea" id="RHEA:51260"/>
        <dbReference type="Rhea" id="RHEA-COMP:11964"/>
        <dbReference type="Rhea" id="RHEA-COMP:11965"/>
        <dbReference type="ChEBI" id="CHEBI:15377"/>
        <dbReference type="ChEBI" id="CHEBI:15378"/>
        <dbReference type="ChEBI" id="CHEBI:15379"/>
        <dbReference type="ChEBI" id="CHEBI:57618"/>
        <dbReference type="ChEBI" id="CHEBI:58210"/>
        <dbReference type="ChEBI" id="CHEBI:133993"/>
        <dbReference type="ChEBI" id="CHEBI:133995"/>
        <dbReference type="EC" id="1.14.19.50"/>
    </reaction>
</comment>
<evidence type="ECO:0000313" key="15">
    <source>
        <dbReference type="Proteomes" id="UP000236161"/>
    </source>
</evidence>
<dbReference type="InterPro" id="IPR001128">
    <property type="entry name" value="Cyt_P450"/>
</dbReference>
<dbReference type="Pfam" id="PF00067">
    <property type="entry name" value="p450"/>
    <property type="match status" value="1"/>
</dbReference>
<keyword evidence="15" id="KW-1185">Reference proteome</keyword>